<dbReference type="InterPro" id="IPR050600">
    <property type="entry name" value="SETD3_SETD6_MTase"/>
</dbReference>
<name>A0A9K3LPP8_9STRA</name>
<dbReference type="OrthoDB" id="441812at2759"/>
<dbReference type="PANTHER" id="PTHR13271">
    <property type="entry name" value="UNCHARACTERIZED PUTATIVE METHYLTRANSFERASE"/>
    <property type="match status" value="1"/>
</dbReference>
<evidence type="ECO:0008006" key="3">
    <source>
        <dbReference type="Google" id="ProtNLM"/>
    </source>
</evidence>
<reference evidence="1" key="1">
    <citation type="journal article" date="2021" name="Sci. Rep.">
        <title>Diploid genomic architecture of Nitzschia inconspicua, an elite biomass production diatom.</title>
        <authorList>
            <person name="Oliver A."/>
            <person name="Podell S."/>
            <person name="Pinowska A."/>
            <person name="Traller J.C."/>
            <person name="Smith S.R."/>
            <person name="McClure R."/>
            <person name="Beliaev A."/>
            <person name="Bohutskyi P."/>
            <person name="Hill E.A."/>
            <person name="Rabines A."/>
            <person name="Zheng H."/>
            <person name="Allen L.Z."/>
            <person name="Kuo A."/>
            <person name="Grigoriev I.V."/>
            <person name="Allen A.E."/>
            <person name="Hazlebeck D."/>
            <person name="Allen E.E."/>
        </authorList>
    </citation>
    <scope>NUCLEOTIDE SEQUENCE</scope>
    <source>
        <strain evidence="1">Hildebrandi</strain>
    </source>
</reference>
<evidence type="ECO:0000313" key="1">
    <source>
        <dbReference type="EMBL" id="KAG7364641.1"/>
    </source>
</evidence>
<dbReference type="EMBL" id="JAGRRH010000009">
    <property type="protein sequence ID" value="KAG7364641.1"/>
    <property type="molecule type" value="Genomic_DNA"/>
</dbReference>
<comment type="caution">
    <text evidence="1">The sequence shown here is derived from an EMBL/GenBank/DDBJ whole genome shotgun (WGS) entry which is preliminary data.</text>
</comment>
<dbReference type="Proteomes" id="UP000693970">
    <property type="component" value="Unassembled WGS sequence"/>
</dbReference>
<accession>A0A9K3LPP8</accession>
<dbReference type="PANTHER" id="PTHR13271:SF137">
    <property type="entry name" value="SET DOMAIN-CONTAINING PROTEIN"/>
    <property type="match status" value="1"/>
</dbReference>
<dbReference type="CDD" id="cd10527">
    <property type="entry name" value="SET_LSMT"/>
    <property type="match status" value="1"/>
</dbReference>
<organism evidence="1 2">
    <name type="scientific">Nitzschia inconspicua</name>
    <dbReference type="NCBI Taxonomy" id="303405"/>
    <lineage>
        <taxon>Eukaryota</taxon>
        <taxon>Sar</taxon>
        <taxon>Stramenopiles</taxon>
        <taxon>Ochrophyta</taxon>
        <taxon>Bacillariophyta</taxon>
        <taxon>Bacillariophyceae</taxon>
        <taxon>Bacillariophycidae</taxon>
        <taxon>Bacillariales</taxon>
        <taxon>Bacillariaceae</taxon>
        <taxon>Nitzschia</taxon>
    </lineage>
</organism>
<protein>
    <recommendedName>
        <fullName evidence="3">SET domain-containing protein</fullName>
    </recommendedName>
</protein>
<dbReference type="GO" id="GO:0016279">
    <property type="term" value="F:protein-lysine N-methyltransferase activity"/>
    <property type="evidence" value="ECO:0007669"/>
    <property type="project" value="TreeGrafter"/>
</dbReference>
<gene>
    <name evidence="1" type="ORF">IV203_037843</name>
</gene>
<proteinExistence type="predicted"/>
<evidence type="ECO:0000313" key="2">
    <source>
        <dbReference type="Proteomes" id="UP000693970"/>
    </source>
</evidence>
<reference evidence="1" key="2">
    <citation type="submission" date="2021-04" db="EMBL/GenBank/DDBJ databases">
        <authorList>
            <person name="Podell S."/>
        </authorList>
    </citation>
    <scope>NUCLEOTIDE SEQUENCE</scope>
    <source>
        <strain evidence="1">Hildebrandi</strain>
    </source>
</reference>
<keyword evidence="2" id="KW-1185">Reference proteome</keyword>
<sequence>MKTDFAPFRSWCDAQGISTPLRLVGEGSYRSMRLPPTKEELMGQSTSPDGLVKVVQVPLDACIIGEDLPTLVEKLKYEVDKGDDSKYAPWLSLFPTLEEFQDMPRFWDPKRLDLVRKFDGGQLEGRMDIDKQRINQCNDPWALACVDSRSNFLPDETYSITPMLDMFNHDASYKTSARVDGGNRFMLELTQESIFGSTGNGNTMTTGDWTDQIFGFFKGASSPGEYQPGAEVFVSYGAFDSVETLTNYGFVSEKPNVCNIEQFKVRSLGMSGSGPAILIVDNEGSVDNLFNTMSLDALRKILATSEELEGYNGSGKISQRNEVEVFALIAGELEEAAYDAKMGVAEAESQNDALVEKYFRERQRTLEMGLKWLRNKFPEVF</sequence>
<dbReference type="AlphaFoldDB" id="A0A9K3LPP8"/>